<organism evidence="4 5">
    <name type="scientific">Fraxinus pennsylvanica</name>
    <dbReference type="NCBI Taxonomy" id="56036"/>
    <lineage>
        <taxon>Eukaryota</taxon>
        <taxon>Viridiplantae</taxon>
        <taxon>Streptophyta</taxon>
        <taxon>Embryophyta</taxon>
        <taxon>Tracheophyta</taxon>
        <taxon>Spermatophyta</taxon>
        <taxon>Magnoliopsida</taxon>
        <taxon>eudicotyledons</taxon>
        <taxon>Gunneridae</taxon>
        <taxon>Pentapetalae</taxon>
        <taxon>asterids</taxon>
        <taxon>lamiids</taxon>
        <taxon>Lamiales</taxon>
        <taxon>Oleaceae</taxon>
        <taxon>Oleeae</taxon>
        <taxon>Fraxinus</taxon>
    </lineage>
</organism>
<evidence type="ECO:0000313" key="4">
    <source>
        <dbReference type="EMBL" id="CAI9756979.1"/>
    </source>
</evidence>
<dbReference type="AlphaFoldDB" id="A0AAD1YUJ8"/>
<dbReference type="GO" id="GO:0003700">
    <property type="term" value="F:DNA-binding transcription factor activity"/>
    <property type="evidence" value="ECO:0007669"/>
    <property type="project" value="InterPro"/>
</dbReference>
<name>A0AAD1YUJ8_9LAMI</name>
<sequence>MSSLCGGDSHPSSTFKPFLNNHNYQNAASMQGHGIEEPEMEDAHHRQLYDDQSAAAKTLKRPRLVWTPQLHKRFVDVVAHLGLKNAVPKTIMLDVEGLIESLWLNGQKLGVIQNMTFLKEVWLHGNGFSGPLPDFSGLKNMESLRDNSFTGPVPLSLGRDPQPGDDSIPDPYPQLRFSSPITDFEIISLSELNGCKIHFGLAALQLEQGMGLKSSIVILEVSFMDEDAGVHTLSNVCHVDVERISKRKPGEVVPVPDAFYGGYGVVEGATLLEEEVALAATEEEEEMHE</sequence>
<evidence type="ECO:0000256" key="1">
    <source>
        <dbReference type="ARBA" id="ARBA00023015"/>
    </source>
</evidence>
<gene>
    <name evidence="4" type="ORF">FPE_LOCUS4409</name>
</gene>
<dbReference type="Proteomes" id="UP000834106">
    <property type="component" value="Chromosome 2"/>
</dbReference>
<evidence type="ECO:0000256" key="3">
    <source>
        <dbReference type="ARBA" id="ARBA00023242"/>
    </source>
</evidence>
<dbReference type="InterPro" id="IPR006447">
    <property type="entry name" value="Myb_dom_plants"/>
</dbReference>
<dbReference type="InterPro" id="IPR009057">
    <property type="entry name" value="Homeodomain-like_sf"/>
</dbReference>
<dbReference type="NCBIfam" id="TIGR01557">
    <property type="entry name" value="myb_SHAQKYF"/>
    <property type="match status" value="1"/>
</dbReference>
<proteinExistence type="predicted"/>
<dbReference type="SUPFAM" id="SSF46689">
    <property type="entry name" value="Homeodomain-like"/>
    <property type="match status" value="1"/>
</dbReference>
<keyword evidence="3" id="KW-0539">Nucleus</keyword>
<dbReference type="GO" id="GO:0003677">
    <property type="term" value="F:DNA binding"/>
    <property type="evidence" value="ECO:0007669"/>
    <property type="project" value="InterPro"/>
</dbReference>
<reference evidence="4" key="1">
    <citation type="submission" date="2023-05" db="EMBL/GenBank/DDBJ databases">
        <authorList>
            <person name="Huff M."/>
        </authorList>
    </citation>
    <scope>NUCLEOTIDE SEQUENCE</scope>
</reference>
<keyword evidence="1" id="KW-0805">Transcription regulation</keyword>
<protein>
    <submittedName>
        <fullName evidence="4">Uncharacterized protein</fullName>
    </submittedName>
</protein>
<evidence type="ECO:0000313" key="5">
    <source>
        <dbReference type="Proteomes" id="UP000834106"/>
    </source>
</evidence>
<dbReference type="InterPro" id="IPR044841">
    <property type="entry name" value="LUX/BOA-like"/>
</dbReference>
<dbReference type="SUPFAM" id="SSF52058">
    <property type="entry name" value="L domain-like"/>
    <property type="match status" value="1"/>
</dbReference>
<dbReference type="PANTHER" id="PTHR31442:SF29">
    <property type="entry name" value="HOMEODOMAIN-LIKE SUPERFAMILY PROTEIN"/>
    <property type="match status" value="1"/>
</dbReference>
<dbReference type="Gene3D" id="1.10.10.60">
    <property type="entry name" value="Homeodomain-like"/>
    <property type="match status" value="1"/>
</dbReference>
<dbReference type="GO" id="GO:0005634">
    <property type="term" value="C:nucleus"/>
    <property type="evidence" value="ECO:0007669"/>
    <property type="project" value="TreeGrafter"/>
</dbReference>
<keyword evidence="5" id="KW-1185">Reference proteome</keyword>
<evidence type="ECO:0000256" key="2">
    <source>
        <dbReference type="ARBA" id="ARBA00023163"/>
    </source>
</evidence>
<dbReference type="EMBL" id="OU503037">
    <property type="protein sequence ID" value="CAI9756979.1"/>
    <property type="molecule type" value="Genomic_DNA"/>
</dbReference>
<dbReference type="InterPro" id="IPR032675">
    <property type="entry name" value="LRR_dom_sf"/>
</dbReference>
<dbReference type="PANTHER" id="PTHR31442">
    <property type="entry name" value="HOMEODOMAIN-LIKE SUPERFAMILY PROTEIN-RELATED"/>
    <property type="match status" value="1"/>
</dbReference>
<keyword evidence="2" id="KW-0804">Transcription</keyword>
<dbReference type="Gene3D" id="3.80.10.10">
    <property type="entry name" value="Ribonuclease Inhibitor"/>
    <property type="match status" value="1"/>
</dbReference>
<accession>A0AAD1YUJ8</accession>